<dbReference type="EMBL" id="UOGJ01000044">
    <property type="protein sequence ID" value="VAX35316.1"/>
    <property type="molecule type" value="Genomic_DNA"/>
</dbReference>
<keyword evidence="1" id="KW-0813">Transport</keyword>
<dbReference type="InterPro" id="IPR003439">
    <property type="entry name" value="ABC_transporter-like_ATP-bd"/>
</dbReference>
<proteinExistence type="predicted"/>
<dbReference type="PANTHER" id="PTHR43776">
    <property type="entry name" value="TRANSPORT ATP-BINDING PROTEIN"/>
    <property type="match status" value="1"/>
</dbReference>
<feature type="domain" description="ABC transporter" evidence="4">
    <location>
        <begin position="3"/>
        <end position="164"/>
    </location>
</feature>
<dbReference type="Pfam" id="PF00005">
    <property type="entry name" value="ABC_tran"/>
    <property type="match status" value="1"/>
</dbReference>
<dbReference type="InterPro" id="IPR027417">
    <property type="entry name" value="P-loop_NTPase"/>
</dbReference>
<dbReference type="InterPro" id="IPR017871">
    <property type="entry name" value="ABC_transporter-like_CS"/>
</dbReference>
<dbReference type="Gene3D" id="3.40.50.300">
    <property type="entry name" value="P-loop containing nucleotide triphosphate hydrolases"/>
    <property type="match status" value="1"/>
</dbReference>
<evidence type="ECO:0000259" key="4">
    <source>
        <dbReference type="PROSITE" id="PS50893"/>
    </source>
</evidence>
<protein>
    <submittedName>
        <fullName evidence="5">Oligopeptide transport ATP-binding protein OppF (TC 3.A.1.5.1)</fullName>
    </submittedName>
</protein>
<gene>
    <name evidence="5" type="ORF">MNBD_UNCLBAC01-974</name>
</gene>
<dbReference type="PANTHER" id="PTHR43776:SF8">
    <property type="entry name" value="ABC TRANSPORTER, ATP-BINDING PROTEIN"/>
    <property type="match status" value="1"/>
</dbReference>
<accession>A0A3B1CXD3</accession>
<dbReference type="PROSITE" id="PS50893">
    <property type="entry name" value="ABC_TRANSPORTER_2"/>
    <property type="match status" value="1"/>
</dbReference>
<dbReference type="SUPFAM" id="SSF52540">
    <property type="entry name" value="P-loop containing nucleoside triphosphate hydrolases"/>
    <property type="match status" value="1"/>
</dbReference>
<dbReference type="InterPro" id="IPR050319">
    <property type="entry name" value="ABC_transp_ATP-bind"/>
</dbReference>
<evidence type="ECO:0000256" key="2">
    <source>
        <dbReference type="ARBA" id="ARBA00022741"/>
    </source>
</evidence>
<dbReference type="GO" id="GO:0016887">
    <property type="term" value="F:ATP hydrolysis activity"/>
    <property type="evidence" value="ECO:0007669"/>
    <property type="project" value="InterPro"/>
</dbReference>
<name>A0A3B1CXD3_9ZZZZ</name>
<keyword evidence="2" id="KW-0547">Nucleotide-binding</keyword>
<evidence type="ECO:0000256" key="3">
    <source>
        <dbReference type="ARBA" id="ARBA00022840"/>
    </source>
</evidence>
<reference evidence="5" key="1">
    <citation type="submission" date="2018-06" db="EMBL/GenBank/DDBJ databases">
        <authorList>
            <person name="Zhirakovskaya E."/>
        </authorList>
    </citation>
    <scope>NUCLEOTIDE SEQUENCE</scope>
</reference>
<sequence length="174" mass="19951">MQMVFQDPYSSLDPRFSVYRILKEAMTLAKDQYKTTETQLNRMEELLAAVNLSGDMLSRYPHEFSGGERQRIAIARALVLNPKVLILDEAVSSLDVLIQEQILNLLKELQEKFSLTYLFISHNLKVVRKISQKIAVMYQGKIVEMADTEEIFNNPQNSYTKQLLSAAIDYKVAS</sequence>
<dbReference type="GO" id="GO:0005524">
    <property type="term" value="F:ATP binding"/>
    <property type="evidence" value="ECO:0007669"/>
    <property type="project" value="UniProtKB-KW"/>
</dbReference>
<evidence type="ECO:0000256" key="1">
    <source>
        <dbReference type="ARBA" id="ARBA00022448"/>
    </source>
</evidence>
<organism evidence="5">
    <name type="scientific">hydrothermal vent metagenome</name>
    <dbReference type="NCBI Taxonomy" id="652676"/>
    <lineage>
        <taxon>unclassified sequences</taxon>
        <taxon>metagenomes</taxon>
        <taxon>ecological metagenomes</taxon>
    </lineage>
</organism>
<dbReference type="CDD" id="cd03257">
    <property type="entry name" value="ABC_NikE_OppD_transporters"/>
    <property type="match status" value="1"/>
</dbReference>
<keyword evidence="3 5" id="KW-0067">ATP-binding</keyword>
<dbReference type="PROSITE" id="PS00211">
    <property type="entry name" value="ABC_TRANSPORTER_1"/>
    <property type="match status" value="1"/>
</dbReference>
<evidence type="ECO:0000313" key="5">
    <source>
        <dbReference type="EMBL" id="VAX35316.1"/>
    </source>
</evidence>
<dbReference type="AlphaFoldDB" id="A0A3B1CXD3"/>